<dbReference type="EMBL" id="JBBPBN010000093">
    <property type="protein sequence ID" value="KAK8980592.1"/>
    <property type="molecule type" value="Genomic_DNA"/>
</dbReference>
<reference evidence="2 3" key="1">
    <citation type="journal article" date="2024" name="G3 (Bethesda)">
        <title>Genome assembly of Hibiscus sabdariffa L. provides insights into metabolisms of medicinal natural products.</title>
        <authorList>
            <person name="Kim T."/>
        </authorList>
    </citation>
    <scope>NUCLEOTIDE SEQUENCE [LARGE SCALE GENOMIC DNA]</scope>
    <source>
        <strain evidence="2">TK-2024</strain>
        <tissue evidence="2">Old leaves</tissue>
    </source>
</reference>
<comment type="caution">
    <text evidence="2">The sequence shown here is derived from an EMBL/GenBank/DDBJ whole genome shotgun (WGS) entry which is preliminary data.</text>
</comment>
<gene>
    <name evidence="2" type="ORF">V6N11_063192</name>
</gene>
<feature type="compositionally biased region" description="Basic and acidic residues" evidence="1">
    <location>
        <begin position="27"/>
        <end position="41"/>
    </location>
</feature>
<protein>
    <submittedName>
        <fullName evidence="2">Uncharacterized protein</fullName>
    </submittedName>
</protein>
<keyword evidence="3" id="KW-1185">Reference proteome</keyword>
<evidence type="ECO:0000313" key="3">
    <source>
        <dbReference type="Proteomes" id="UP001396334"/>
    </source>
</evidence>
<feature type="compositionally biased region" description="Basic and acidic residues" evidence="1">
    <location>
        <begin position="1"/>
        <end position="14"/>
    </location>
</feature>
<feature type="region of interest" description="Disordered" evidence="1">
    <location>
        <begin position="1"/>
        <end position="41"/>
    </location>
</feature>
<dbReference type="Proteomes" id="UP001396334">
    <property type="component" value="Unassembled WGS sequence"/>
</dbReference>
<evidence type="ECO:0000256" key="1">
    <source>
        <dbReference type="SAM" id="MobiDB-lite"/>
    </source>
</evidence>
<name>A0ABR2NWM4_9ROSI</name>
<accession>A0ABR2NWM4</accession>
<organism evidence="2 3">
    <name type="scientific">Hibiscus sabdariffa</name>
    <name type="common">roselle</name>
    <dbReference type="NCBI Taxonomy" id="183260"/>
    <lineage>
        <taxon>Eukaryota</taxon>
        <taxon>Viridiplantae</taxon>
        <taxon>Streptophyta</taxon>
        <taxon>Embryophyta</taxon>
        <taxon>Tracheophyta</taxon>
        <taxon>Spermatophyta</taxon>
        <taxon>Magnoliopsida</taxon>
        <taxon>eudicotyledons</taxon>
        <taxon>Gunneridae</taxon>
        <taxon>Pentapetalae</taxon>
        <taxon>rosids</taxon>
        <taxon>malvids</taxon>
        <taxon>Malvales</taxon>
        <taxon>Malvaceae</taxon>
        <taxon>Malvoideae</taxon>
        <taxon>Hibiscus</taxon>
    </lineage>
</organism>
<proteinExistence type="predicted"/>
<evidence type="ECO:0000313" key="2">
    <source>
        <dbReference type="EMBL" id="KAK8980592.1"/>
    </source>
</evidence>
<sequence length="74" mass="8472">MEQNDTVKESDVSERNLLNARETPGLKYERKNRSAAAHEKELNSSISLDKEMRDKVTLRKLCPGQVIGVVYRKP</sequence>